<dbReference type="Proteomes" id="UP000738349">
    <property type="component" value="Unassembled WGS sequence"/>
</dbReference>
<dbReference type="GO" id="GO:0005506">
    <property type="term" value="F:iron ion binding"/>
    <property type="evidence" value="ECO:0007669"/>
    <property type="project" value="InterPro"/>
</dbReference>
<dbReference type="Pfam" id="PF00067">
    <property type="entry name" value="p450"/>
    <property type="match status" value="1"/>
</dbReference>
<organism evidence="7 8">
    <name type="scientific">Dactylonectria macrodidyma</name>
    <dbReference type="NCBI Taxonomy" id="307937"/>
    <lineage>
        <taxon>Eukaryota</taxon>
        <taxon>Fungi</taxon>
        <taxon>Dikarya</taxon>
        <taxon>Ascomycota</taxon>
        <taxon>Pezizomycotina</taxon>
        <taxon>Sordariomycetes</taxon>
        <taxon>Hypocreomycetidae</taxon>
        <taxon>Hypocreales</taxon>
        <taxon>Nectriaceae</taxon>
        <taxon>Dactylonectria</taxon>
    </lineage>
</organism>
<dbReference type="OrthoDB" id="1470350at2759"/>
<keyword evidence="2 5" id="KW-0349">Heme</keyword>
<gene>
    <name evidence="7" type="ORF">EDB81DRAFT_699040</name>
</gene>
<dbReference type="InterPro" id="IPR002401">
    <property type="entry name" value="Cyt_P450_E_grp-I"/>
</dbReference>
<feature type="transmembrane region" description="Helical" evidence="6">
    <location>
        <begin position="38"/>
        <end position="58"/>
    </location>
</feature>
<keyword evidence="6" id="KW-1133">Transmembrane helix</keyword>
<dbReference type="InterPro" id="IPR001128">
    <property type="entry name" value="Cyt_P450"/>
</dbReference>
<dbReference type="SUPFAM" id="SSF48264">
    <property type="entry name" value="Cytochrome P450"/>
    <property type="match status" value="1"/>
</dbReference>
<dbReference type="FunFam" id="1.10.630.10:FF:000051">
    <property type="entry name" value="Cytochrome P450 monooxygenase (Fum15)"/>
    <property type="match status" value="1"/>
</dbReference>
<dbReference type="EMBL" id="JAGMUV010000021">
    <property type="protein sequence ID" value="KAH7124635.1"/>
    <property type="molecule type" value="Genomic_DNA"/>
</dbReference>
<keyword evidence="6" id="KW-0812">Transmembrane</keyword>
<comment type="similarity">
    <text evidence="1">Belongs to the cytochrome P450 family.</text>
</comment>
<evidence type="ECO:0000256" key="6">
    <source>
        <dbReference type="SAM" id="Phobius"/>
    </source>
</evidence>
<evidence type="ECO:0000256" key="2">
    <source>
        <dbReference type="ARBA" id="ARBA00022617"/>
    </source>
</evidence>
<dbReference type="PANTHER" id="PTHR24305:SF166">
    <property type="entry name" value="CYTOCHROME P450 12A4, MITOCHONDRIAL-RELATED"/>
    <property type="match status" value="1"/>
</dbReference>
<dbReference type="GO" id="GO:0016705">
    <property type="term" value="F:oxidoreductase activity, acting on paired donors, with incorporation or reduction of molecular oxygen"/>
    <property type="evidence" value="ECO:0007669"/>
    <property type="project" value="InterPro"/>
</dbReference>
<name>A0A9P9DQ15_9HYPO</name>
<comment type="cofactor">
    <cofactor evidence="5">
        <name>heme</name>
        <dbReference type="ChEBI" id="CHEBI:30413"/>
    </cofactor>
</comment>
<dbReference type="PRINTS" id="PR00385">
    <property type="entry name" value="P450"/>
</dbReference>
<dbReference type="AlphaFoldDB" id="A0A9P9DQ15"/>
<comment type="caution">
    <text evidence="7">The sequence shown here is derived from an EMBL/GenBank/DDBJ whole genome shotgun (WGS) entry which is preliminary data.</text>
</comment>
<keyword evidence="8" id="KW-1185">Reference proteome</keyword>
<keyword evidence="4 5" id="KW-0408">Iron</keyword>
<evidence type="ECO:0000313" key="8">
    <source>
        <dbReference type="Proteomes" id="UP000738349"/>
    </source>
</evidence>
<dbReference type="InterPro" id="IPR050121">
    <property type="entry name" value="Cytochrome_P450_monoxygenase"/>
</dbReference>
<keyword evidence="3 5" id="KW-0479">Metal-binding</keyword>
<dbReference type="PANTHER" id="PTHR24305">
    <property type="entry name" value="CYTOCHROME P450"/>
    <property type="match status" value="1"/>
</dbReference>
<sequence>MVSHILTLQAATFFATALSLLALRFSPELLGFRSSVSLVLAIFLFHYTFLGLYSLVIYPCFLNPLRHLPGPKVTITLLGQSIIETHKGPGKGFMDLMEQYPDNDLLLIDIFRSHVLVAKPELLAELFVRRPYDFVKPPRSSGFLKQFLGRGLVIVEGDEHKFLRKNSLPAFSFRHIKNLYPMMWKKSITFTKRLRSEVTDDHGQGSDTPVDLNIWASKVTLDIIGVAGLGHEFNSVHNANDPLAQAYTELLDPSKERSIYFLMCSLFGVRFVQHLPWRLNQVFEKLRISLVDICERMMQEKRVAMEKISDDHVDILSMLMKSNNLSDTELKDQLLTYLAAGHETTSSSLSWACYLLSKHQDVQAALREEVQRNLTLDPSGEPLVDIASTLERLPYLNGVINEALRLYPTVPLTLREAIRNTSLGHYKIPKGTLIIVSSWAINRSPLIWGPDSTAFTPERWISDGHKPNQTGGASSNYQFLTFLHGPRSCIGQGFARAELRCLLAAMITSFSWELAMPDHEVVPGGTITIKPANGMYLRVKRL</sequence>
<dbReference type="Gene3D" id="1.10.630.10">
    <property type="entry name" value="Cytochrome P450"/>
    <property type="match status" value="1"/>
</dbReference>
<keyword evidence="6" id="KW-0472">Membrane</keyword>
<evidence type="ECO:0000256" key="3">
    <source>
        <dbReference type="ARBA" id="ARBA00022723"/>
    </source>
</evidence>
<protein>
    <submittedName>
        <fullName evidence="7">Cytochrome P450</fullName>
    </submittedName>
</protein>
<evidence type="ECO:0000313" key="7">
    <source>
        <dbReference type="EMBL" id="KAH7124635.1"/>
    </source>
</evidence>
<evidence type="ECO:0000256" key="5">
    <source>
        <dbReference type="PIRSR" id="PIRSR602401-1"/>
    </source>
</evidence>
<proteinExistence type="inferred from homology"/>
<reference evidence="7" key="1">
    <citation type="journal article" date="2021" name="Nat. Commun.">
        <title>Genetic determinants of endophytism in the Arabidopsis root mycobiome.</title>
        <authorList>
            <person name="Mesny F."/>
            <person name="Miyauchi S."/>
            <person name="Thiergart T."/>
            <person name="Pickel B."/>
            <person name="Atanasova L."/>
            <person name="Karlsson M."/>
            <person name="Huettel B."/>
            <person name="Barry K.W."/>
            <person name="Haridas S."/>
            <person name="Chen C."/>
            <person name="Bauer D."/>
            <person name="Andreopoulos W."/>
            <person name="Pangilinan J."/>
            <person name="LaButti K."/>
            <person name="Riley R."/>
            <person name="Lipzen A."/>
            <person name="Clum A."/>
            <person name="Drula E."/>
            <person name="Henrissat B."/>
            <person name="Kohler A."/>
            <person name="Grigoriev I.V."/>
            <person name="Martin F.M."/>
            <person name="Hacquard S."/>
        </authorList>
    </citation>
    <scope>NUCLEOTIDE SEQUENCE</scope>
    <source>
        <strain evidence="7">MPI-CAGE-AT-0147</strain>
    </source>
</reference>
<dbReference type="PRINTS" id="PR00463">
    <property type="entry name" value="EP450I"/>
</dbReference>
<evidence type="ECO:0000256" key="1">
    <source>
        <dbReference type="ARBA" id="ARBA00010617"/>
    </source>
</evidence>
<evidence type="ECO:0000256" key="4">
    <source>
        <dbReference type="ARBA" id="ARBA00023004"/>
    </source>
</evidence>
<dbReference type="InterPro" id="IPR036396">
    <property type="entry name" value="Cyt_P450_sf"/>
</dbReference>
<dbReference type="CDD" id="cd11069">
    <property type="entry name" value="CYP_FUM15-like"/>
    <property type="match status" value="1"/>
</dbReference>
<accession>A0A9P9DQ15</accession>
<dbReference type="GO" id="GO:0020037">
    <property type="term" value="F:heme binding"/>
    <property type="evidence" value="ECO:0007669"/>
    <property type="project" value="InterPro"/>
</dbReference>
<dbReference type="GO" id="GO:0004497">
    <property type="term" value="F:monooxygenase activity"/>
    <property type="evidence" value="ECO:0007669"/>
    <property type="project" value="InterPro"/>
</dbReference>
<feature type="transmembrane region" description="Helical" evidence="6">
    <location>
        <begin position="6"/>
        <end position="26"/>
    </location>
</feature>
<feature type="binding site" description="axial binding residue" evidence="5">
    <location>
        <position position="489"/>
    </location>
    <ligand>
        <name>heme</name>
        <dbReference type="ChEBI" id="CHEBI:30413"/>
    </ligand>
    <ligandPart>
        <name>Fe</name>
        <dbReference type="ChEBI" id="CHEBI:18248"/>
    </ligandPart>
</feature>